<dbReference type="InterPro" id="IPR036116">
    <property type="entry name" value="FN3_sf"/>
</dbReference>
<dbReference type="SUPFAM" id="SSF69318">
    <property type="entry name" value="Integrin alpha N-terminal domain"/>
    <property type="match status" value="2"/>
</dbReference>
<keyword evidence="4" id="KW-0472">Membrane</keyword>
<dbReference type="PANTHER" id="PTHR36220">
    <property type="entry name" value="UNNAMED PRODUCT"/>
    <property type="match status" value="1"/>
</dbReference>
<dbReference type="SMART" id="SM00191">
    <property type="entry name" value="Int_alpha"/>
    <property type="match status" value="4"/>
</dbReference>
<keyword evidence="4" id="KW-0812">Transmembrane</keyword>
<keyword evidence="2" id="KW-0677">Repeat</keyword>
<dbReference type="Pfam" id="PF00041">
    <property type="entry name" value="fn3"/>
    <property type="match status" value="1"/>
</dbReference>
<keyword evidence="3" id="KW-0325">Glycoprotein</keyword>
<accession>A0A9Q0RDQ9</accession>
<dbReference type="EMBL" id="JAPDFW010000061">
    <property type="protein sequence ID" value="KAJ5076422.1"/>
    <property type="molecule type" value="Genomic_DNA"/>
</dbReference>
<feature type="transmembrane region" description="Helical" evidence="4">
    <location>
        <begin position="762"/>
        <end position="784"/>
    </location>
</feature>
<dbReference type="Proteomes" id="UP001149090">
    <property type="component" value="Unassembled WGS sequence"/>
</dbReference>
<protein>
    <recommendedName>
        <fullName evidence="5">Fibronectin type-III domain-containing protein</fullName>
    </recommendedName>
</protein>
<dbReference type="InterPro" id="IPR013517">
    <property type="entry name" value="FG-GAP"/>
</dbReference>
<dbReference type="SMART" id="SM00060">
    <property type="entry name" value="FN3"/>
    <property type="match status" value="2"/>
</dbReference>
<keyword evidence="4" id="KW-1133">Transmembrane helix</keyword>
<dbReference type="Pfam" id="PF14312">
    <property type="entry name" value="FG-GAP_2"/>
    <property type="match status" value="6"/>
</dbReference>
<evidence type="ECO:0000259" key="5">
    <source>
        <dbReference type="PROSITE" id="PS50853"/>
    </source>
</evidence>
<gene>
    <name evidence="6" type="ORF">M0811_06422</name>
</gene>
<comment type="caution">
    <text evidence="6">The sequence shown here is derived from an EMBL/GenBank/DDBJ whole genome shotgun (WGS) entry which is preliminary data.</text>
</comment>
<dbReference type="InterPro" id="IPR013783">
    <property type="entry name" value="Ig-like_fold"/>
</dbReference>
<keyword evidence="7" id="KW-1185">Reference proteome</keyword>
<dbReference type="Gene3D" id="2.130.10.130">
    <property type="entry name" value="Integrin alpha, N-terminal"/>
    <property type="match status" value="3"/>
</dbReference>
<evidence type="ECO:0000256" key="3">
    <source>
        <dbReference type="ARBA" id="ARBA00023180"/>
    </source>
</evidence>
<feature type="domain" description="Fibronectin type-III" evidence="5">
    <location>
        <begin position="572"/>
        <end position="663"/>
    </location>
</feature>
<dbReference type="SUPFAM" id="SSF49265">
    <property type="entry name" value="Fibronectin type III"/>
    <property type="match status" value="2"/>
</dbReference>
<evidence type="ECO:0000256" key="4">
    <source>
        <dbReference type="SAM" id="Phobius"/>
    </source>
</evidence>
<sequence length="812" mass="90672">MENLKITLVGVAQVEDNPYEGKVYIFQKNGIIWNQSQIIIANDNINISYFGASVSIQENIFVAGAPSTDILTNENQGKAYIFRNNGSFWNQESILIASDGNKNNYFGTSVGIDENFCIVGTRYAEVGNNSNQGKAYIFENFGSNWIQKQILIASDGKQDDLFGWSVSISQNFCLIGAFQANIGNNSKQGKTYIFENNGTFWIEKQILIASDGKANDQFGSSVSISISNSDKFLVVGASNADVGDNTTQGKAYVFENNGTFWIEKQILIASDGKSTDEFSSSISIDEYAIVSGASTANVGENQNEGKAYIFRNNGTFWNQEAILIASDGQAYDHFGKSVSISGNISLIGAYYSKVGQNIKQGKSYIFDGPPLPPQVNLLNCTPLFSSFECYWDEIHSLFEDIEYKINYNVPQPNWHIIYIPILYENVFYEIFNYSVYPNITGNVEYSIEIKGCNISTAACGNASNQINLTTRIDCVKNLTFETTTDSITLYWDYPNVPIINSTPKLDHYFLSYQNTTQTTNISISNSSTSFQITNLEIFANYSVSISPCRTQQCSGEDEGQILSSSIMTIFGNVLDLSCSLSNLSVVSCLWNPPNDSINPSYYSLTFQSTSANDTANYSTDSTSHTFTAKYLDHEYKINVSACNPNRQCGSISTFLIKTGVFGNVLNLSCSLSDFYFISCTWEKPNDPINPLFYNFTYQSQNDFGIRPVDTTQYSFKSRFSNEEYQIFVFACDEYFDCGNCSIFTIETGKESNSANSSTSKKITIICSIVIPLLIIFGVFSVFLYKKIKKMKRIERIEKEQTEVNKSLMFDDV</sequence>
<feature type="domain" description="Fibronectin type-III" evidence="5">
    <location>
        <begin position="474"/>
        <end position="567"/>
    </location>
</feature>
<dbReference type="AlphaFoldDB" id="A0A9Q0RDQ9"/>
<dbReference type="InterPro" id="IPR028994">
    <property type="entry name" value="Integrin_alpha_N"/>
</dbReference>
<organism evidence="6 7">
    <name type="scientific">Anaeramoeba ignava</name>
    <name type="common">Anaerobic marine amoeba</name>
    <dbReference type="NCBI Taxonomy" id="1746090"/>
    <lineage>
        <taxon>Eukaryota</taxon>
        <taxon>Metamonada</taxon>
        <taxon>Anaeramoebidae</taxon>
        <taxon>Anaeramoeba</taxon>
    </lineage>
</organism>
<dbReference type="PROSITE" id="PS50853">
    <property type="entry name" value="FN3"/>
    <property type="match status" value="2"/>
</dbReference>
<dbReference type="PANTHER" id="PTHR36220:SF1">
    <property type="entry name" value="GAMMA TUBULIN COMPLEX COMPONENT C-TERMINAL DOMAIN-CONTAINING PROTEIN"/>
    <property type="match status" value="1"/>
</dbReference>
<proteinExistence type="predicted"/>
<reference evidence="6" key="1">
    <citation type="submission" date="2022-10" db="EMBL/GenBank/DDBJ databases">
        <title>Novel sulphate-reducing endosymbionts in the free-living metamonad Anaeramoeba.</title>
        <authorList>
            <person name="Jerlstrom-Hultqvist J."/>
            <person name="Cepicka I."/>
            <person name="Gallot-Lavallee L."/>
            <person name="Salas-Leiva D."/>
            <person name="Curtis B.A."/>
            <person name="Zahonova K."/>
            <person name="Pipaliya S."/>
            <person name="Dacks J."/>
            <person name="Roger A.J."/>
        </authorList>
    </citation>
    <scope>NUCLEOTIDE SEQUENCE</scope>
    <source>
        <strain evidence="6">BMAN</strain>
    </source>
</reference>
<keyword evidence="1" id="KW-0732">Signal</keyword>
<evidence type="ECO:0000313" key="7">
    <source>
        <dbReference type="Proteomes" id="UP001149090"/>
    </source>
</evidence>
<dbReference type="Gene3D" id="2.60.40.10">
    <property type="entry name" value="Immunoglobulins"/>
    <property type="match status" value="2"/>
</dbReference>
<evidence type="ECO:0000313" key="6">
    <source>
        <dbReference type="EMBL" id="KAJ5076422.1"/>
    </source>
</evidence>
<dbReference type="InterPro" id="IPR003961">
    <property type="entry name" value="FN3_dom"/>
</dbReference>
<name>A0A9Q0RDQ9_ANAIG</name>
<evidence type="ECO:0000256" key="2">
    <source>
        <dbReference type="ARBA" id="ARBA00022737"/>
    </source>
</evidence>
<dbReference type="InterPro" id="IPR013519">
    <property type="entry name" value="Int_alpha_beta-p"/>
</dbReference>
<evidence type="ECO:0000256" key="1">
    <source>
        <dbReference type="ARBA" id="ARBA00022729"/>
    </source>
</evidence>